<evidence type="ECO:0000256" key="3">
    <source>
        <dbReference type="ARBA" id="ARBA00022723"/>
    </source>
</evidence>
<sequence length="262" mass="27408">MGSETPFDYALSSNAAWAGYKSHQNPKFFPTMAQGQTPSILKSSHLRFTDPALFTPLPAVWLGCSDSRVPETTVLGLQPGDVFVHRNIANIVSPTDINSSAVIEYAVAHLKVSHIVVCGHTCCGGAAAALGGARVGGVLDTWLAPLKALGKLHEKELKGIKEDSARAVRLAELNVAKGVEVLMVNVVVEEAVRERGLKVHGVVYDIGCGKIRDLGVGNCNGEEEEEIAGTDGAAESKGAKELVQGAHGMLVFGKGGATLSTA</sequence>
<comment type="cofactor">
    <cofactor evidence="7">
        <name>Zn(2+)</name>
        <dbReference type="ChEBI" id="CHEBI:29105"/>
    </cofactor>
    <text evidence="7">Binds 1 zinc ion per subunit.</text>
</comment>
<proteinExistence type="inferred from homology"/>
<accession>A0A4S8QSH8</accession>
<keyword evidence="4 7" id="KW-0862">Zinc</keyword>
<evidence type="ECO:0000256" key="4">
    <source>
        <dbReference type="ARBA" id="ARBA00022833"/>
    </source>
</evidence>
<comment type="catalytic activity">
    <reaction evidence="6 8">
        <text>hydrogencarbonate + H(+) = CO2 + H2O</text>
        <dbReference type="Rhea" id="RHEA:10748"/>
        <dbReference type="ChEBI" id="CHEBI:15377"/>
        <dbReference type="ChEBI" id="CHEBI:15378"/>
        <dbReference type="ChEBI" id="CHEBI:16526"/>
        <dbReference type="ChEBI" id="CHEBI:17544"/>
        <dbReference type="EC" id="4.2.1.1"/>
    </reaction>
</comment>
<reference evidence="9 10" key="1">
    <citation type="submission" date="2017-12" db="EMBL/GenBank/DDBJ databases">
        <title>Comparative genomics of Botrytis spp.</title>
        <authorList>
            <person name="Valero-Jimenez C.A."/>
            <person name="Tapia P."/>
            <person name="Veloso J."/>
            <person name="Silva-Moreno E."/>
            <person name="Staats M."/>
            <person name="Valdes J.H."/>
            <person name="Van Kan J.A.L."/>
        </authorList>
    </citation>
    <scope>NUCLEOTIDE SEQUENCE [LARGE SCALE GENOMIC DNA]</scope>
    <source>
        <strain evidence="9 10">MUCL435</strain>
    </source>
</reference>
<dbReference type="Gene3D" id="3.40.1050.10">
    <property type="entry name" value="Carbonic anhydrase"/>
    <property type="match status" value="1"/>
</dbReference>
<dbReference type="OrthoDB" id="10248475at2759"/>
<comment type="caution">
    <text evidence="9">The sequence shown here is derived from an EMBL/GenBank/DDBJ whole genome shotgun (WGS) entry which is preliminary data.</text>
</comment>
<evidence type="ECO:0000256" key="6">
    <source>
        <dbReference type="ARBA" id="ARBA00048348"/>
    </source>
</evidence>
<dbReference type="InterPro" id="IPR036874">
    <property type="entry name" value="Carbonic_anhydrase_sf"/>
</dbReference>
<feature type="binding site" evidence="7">
    <location>
        <position position="66"/>
    </location>
    <ligand>
        <name>Zn(2+)</name>
        <dbReference type="ChEBI" id="CHEBI:29105"/>
    </ligand>
</feature>
<keyword evidence="5 8" id="KW-0456">Lyase</keyword>
<evidence type="ECO:0000256" key="8">
    <source>
        <dbReference type="RuleBase" id="RU003956"/>
    </source>
</evidence>
<comment type="function">
    <text evidence="8">Reversible hydration of carbon dioxide.</text>
</comment>
<dbReference type="PANTHER" id="PTHR11002">
    <property type="entry name" value="CARBONIC ANHYDRASE"/>
    <property type="match status" value="1"/>
</dbReference>
<feature type="binding site" evidence="7">
    <location>
        <position position="64"/>
    </location>
    <ligand>
        <name>Zn(2+)</name>
        <dbReference type="ChEBI" id="CHEBI:29105"/>
    </ligand>
</feature>
<dbReference type="SUPFAM" id="SSF53056">
    <property type="entry name" value="beta-carbonic anhydrase, cab"/>
    <property type="match status" value="1"/>
</dbReference>
<evidence type="ECO:0000313" key="10">
    <source>
        <dbReference type="Proteomes" id="UP000308671"/>
    </source>
</evidence>
<feature type="binding site" evidence="7">
    <location>
        <position position="123"/>
    </location>
    <ligand>
        <name>Zn(2+)</name>
        <dbReference type="ChEBI" id="CHEBI:29105"/>
    </ligand>
</feature>
<dbReference type="InterPro" id="IPR001765">
    <property type="entry name" value="Carbonic_anhydrase"/>
</dbReference>
<gene>
    <name evidence="9" type="ORF">BGAL_0395g00060</name>
</gene>
<dbReference type="PANTHER" id="PTHR11002:SF76">
    <property type="entry name" value="CARBONIC ANHYDRASE"/>
    <property type="match status" value="1"/>
</dbReference>
<dbReference type="EMBL" id="PQXL01000395">
    <property type="protein sequence ID" value="THV46325.1"/>
    <property type="molecule type" value="Genomic_DNA"/>
</dbReference>
<dbReference type="InterPro" id="IPR015892">
    <property type="entry name" value="Carbonic_anhydrase_CS"/>
</dbReference>
<dbReference type="GO" id="GO:0034599">
    <property type="term" value="P:cellular response to oxidative stress"/>
    <property type="evidence" value="ECO:0007669"/>
    <property type="project" value="TreeGrafter"/>
</dbReference>
<dbReference type="EC" id="4.2.1.1" evidence="2 8"/>
<evidence type="ECO:0000313" key="9">
    <source>
        <dbReference type="EMBL" id="THV46325.1"/>
    </source>
</evidence>
<keyword evidence="10" id="KW-1185">Reference proteome</keyword>
<dbReference type="Pfam" id="PF00484">
    <property type="entry name" value="Pro_CA"/>
    <property type="match status" value="1"/>
</dbReference>
<evidence type="ECO:0000256" key="5">
    <source>
        <dbReference type="ARBA" id="ARBA00023239"/>
    </source>
</evidence>
<evidence type="ECO:0000256" key="7">
    <source>
        <dbReference type="PIRSR" id="PIRSR601765-1"/>
    </source>
</evidence>
<protein>
    <recommendedName>
        <fullName evidence="2 8">Carbonic anhydrase</fullName>
        <ecNumber evidence="2 8">4.2.1.1</ecNumber>
    </recommendedName>
    <alternativeName>
        <fullName evidence="8">Carbonate dehydratase</fullName>
    </alternativeName>
</protein>
<dbReference type="PROSITE" id="PS00705">
    <property type="entry name" value="PROK_CO2_ANHYDRASE_2"/>
    <property type="match status" value="1"/>
</dbReference>
<dbReference type="GO" id="GO:0004089">
    <property type="term" value="F:carbonate dehydratase activity"/>
    <property type="evidence" value="ECO:0007669"/>
    <property type="project" value="UniProtKB-UniRule"/>
</dbReference>
<dbReference type="GO" id="GO:0015976">
    <property type="term" value="P:carbon utilization"/>
    <property type="evidence" value="ECO:0007669"/>
    <property type="project" value="InterPro"/>
</dbReference>
<dbReference type="GO" id="GO:0008270">
    <property type="term" value="F:zinc ion binding"/>
    <property type="evidence" value="ECO:0007669"/>
    <property type="project" value="UniProtKB-UniRule"/>
</dbReference>
<dbReference type="CDD" id="cd00883">
    <property type="entry name" value="beta_CA_cladeA"/>
    <property type="match status" value="1"/>
</dbReference>
<evidence type="ECO:0000256" key="2">
    <source>
        <dbReference type="ARBA" id="ARBA00012925"/>
    </source>
</evidence>
<dbReference type="SMART" id="SM00947">
    <property type="entry name" value="Pro_CA"/>
    <property type="match status" value="1"/>
</dbReference>
<dbReference type="GO" id="GO:0071244">
    <property type="term" value="P:cellular response to carbon dioxide"/>
    <property type="evidence" value="ECO:0007669"/>
    <property type="project" value="TreeGrafter"/>
</dbReference>
<organism evidence="9 10">
    <name type="scientific">Botrytis galanthina</name>
    <dbReference type="NCBI Taxonomy" id="278940"/>
    <lineage>
        <taxon>Eukaryota</taxon>
        <taxon>Fungi</taxon>
        <taxon>Dikarya</taxon>
        <taxon>Ascomycota</taxon>
        <taxon>Pezizomycotina</taxon>
        <taxon>Leotiomycetes</taxon>
        <taxon>Helotiales</taxon>
        <taxon>Sclerotiniaceae</taxon>
        <taxon>Botrytis</taxon>
    </lineage>
</organism>
<evidence type="ECO:0000256" key="1">
    <source>
        <dbReference type="ARBA" id="ARBA00006217"/>
    </source>
</evidence>
<feature type="binding site" evidence="7">
    <location>
        <position position="120"/>
    </location>
    <ligand>
        <name>Zn(2+)</name>
        <dbReference type="ChEBI" id="CHEBI:29105"/>
    </ligand>
</feature>
<name>A0A4S8QSH8_9HELO</name>
<comment type="similarity">
    <text evidence="1 8">Belongs to the beta-class carbonic anhydrase family.</text>
</comment>
<dbReference type="Proteomes" id="UP000308671">
    <property type="component" value="Unassembled WGS sequence"/>
</dbReference>
<dbReference type="AlphaFoldDB" id="A0A4S8QSH8"/>
<dbReference type="GO" id="GO:0005737">
    <property type="term" value="C:cytoplasm"/>
    <property type="evidence" value="ECO:0007669"/>
    <property type="project" value="TreeGrafter"/>
</dbReference>
<keyword evidence="3 7" id="KW-0479">Metal-binding</keyword>